<protein>
    <recommendedName>
        <fullName evidence="3">Hydrolase</fullName>
    </recommendedName>
</protein>
<evidence type="ECO:0000313" key="1">
    <source>
        <dbReference type="EMBL" id="AOY55629.1"/>
    </source>
</evidence>
<keyword evidence="2" id="KW-1185">Reference proteome</keyword>
<organism evidence="1 2">
    <name type="scientific">Candidatus Rhodoluna planktonica</name>
    <dbReference type="NCBI Taxonomy" id="535712"/>
    <lineage>
        <taxon>Bacteria</taxon>
        <taxon>Bacillati</taxon>
        <taxon>Actinomycetota</taxon>
        <taxon>Actinomycetes</taxon>
        <taxon>Micrococcales</taxon>
        <taxon>Microbacteriaceae</taxon>
        <taxon>Luna cluster</taxon>
        <taxon>Luna-1 subcluster</taxon>
        <taxon>Rhodoluna</taxon>
    </lineage>
</organism>
<dbReference type="InterPro" id="IPR010662">
    <property type="entry name" value="RBBP9/YdeN"/>
</dbReference>
<sequence>MVRVLIHHGWTNRRQPDVWHRHLTSSLRQAGHQVIYPQFPSTDNPILAEWQELLIAELGHLKEAGEGETVMIAHSLGCVNWMQAAASGLIDEPVDRLLLVAPADPKLLGDVPGVDLDLKKTATRDAILSSATSITLVGSDGDPWIPDGIDQTFGRHLGIESVVIPGAKHLSLADGWGYWQGVIDWVLDPNADITVR</sequence>
<dbReference type="KEGG" id="rpla:A4Z71_01050"/>
<dbReference type="EMBL" id="CP015208">
    <property type="protein sequence ID" value="AOY55629.1"/>
    <property type="molecule type" value="Genomic_DNA"/>
</dbReference>
<gene>
    <name evidence="1" type="ORF">A4Z71_01050</name>
</gene>
<accession>A0A1D9DXU7</accession>
<dbReference type="RefSeq" id="WP_158512766.1">
    <property type="nucleotide sequence ID" value="NZ_CP015208.1"/>
</dbReference>
<dbReference type="Pfam" id="PF06821">
    <property type="entry name" value="Ser_hydrolase"/>
    <property type="match status" value="1"/>
</dbReference>
<reference evidence="1 2" key="1">
    <citation type="journal article" date="2016" name="Biochim. Biophys. Acta">
        <title>Photochemical characterization of actinorhodopsin and its functional existence in the natural host.</title>
        <authorList>
            <person name="Nakamura S."/>
            <person name="Kikukawa T."/>
            <person name="Tamogami J."/>
            <person name="Kamiya M."/>
            <person name="Aizawa T."/>
            <person name="Hahn M.W."/>
            <person name="Ihara K."/>
            <person name="Kamo N."/>
            <person name="Demura M."/>
        </authorList>
    </citation>
    <scope>NUCLEOTIDE SEQUENCE [LARGE SCALE GENOMIC DNA]</scope>
    <source>
        <strain evidence="1 2">MWH-Dar1</strain>
    </source>
</reference>
<evidence type="ECO:0000313" key="2">
    <source>
        <dbReference type="Proteomes" id="UP000243784"/>
    </source>
</evidence>
<dbReference type="STRING" id="535712.A4Z71_01050"/>
<dbReference type="SUPFAM" id="SSF53474">
    <property type="entry name" value="alpha/beta-Hydrolases"/>
    <property type="match status" value="1"/>
</dbReference>
<dbReference type="AlphaFoldDB" id="A0A1D9DXU7"/>
<dbReference type="Proteomes" id="UP000243784">
    <property type="component" value="Chromosome"/>
</dbReference>
<dbReference type="Gene3D" id="3.40.50.1820">
    <property type="entry name" value="alpha/beta hydrolase"/>
    <property type="match status" value="1"/>
</dbReference>
<dbReference type="OrthoDB" id="9804993at2"/>
<name>A0A1D9DXU7_9MICO</name>
<proteinExistence type="predicted"/>
<dbReference type="InterPro" id="IPR029058">
    <property type="entry name" value="AB_hydrolase_fold"/>
</dbReference>
<evidence type="ECO:0008006" key="3">
    <source>
        <dbReference type="Google" id="ProtNLM"/>
    </source>
</evidence>
<dbReference type="GO" id="GO:0016787">
    <property type="term" value="F:hydrolase activity"/>
    <property type="evidence" value="ECO:0007669"/>
    <property type="project" value="InterPro"/>
</dbReference>